<dbReference type="Pfam" id="PF08501">
    <property type="entry name" value="Shikimate_dh_N"/>
    <property type="match status" value="1"/>
</dbReference>
<dbReference type="InterPro" id="IPR013708">
    <property type="entry name" value="Shikimate_DH-bd_N"/>
</dbReference>
<evidence type="ECO:0000313" key="8">
    <source>
        <dbReference type="EMBL" id="SVC50358.1"/>
    </source>
</evidence>
<reference evidence="8" key="1">
    <citation type="submission" date="2018-05" db="EMBL/GenBank/DDBJ databases">
        <authorList>
            <person name="Lanie J.A."/>
            <person name="Ng W.-L."/>
            <person name="Kazmierczak K.M."/>
            <person name="Andrzejewski T.M."/>
            <person name="Davidsen T.M."/>
            <person name="Wayne K.J."/>
            <person name="Tettelin H."/>
            <person name="Glass J.I."/>
            <person name="Rusch D."/>
            <person name="Podicherti R."/>
            <person name="Tsui H.-C.T."/>
            <person name="Winkler M.E."/>
        </authorList>
    </citation>
    <scope>NUCLEOTIDE SEQUENCE</scope>
</reference>
<dbReference type="Gene3D" id="3.40.50.720">
    <property type="entry name" value="NAD(P)-binding Rossmann-like Domain"/>
    <property type="match status" value="1"/>
</dbReference>
<dbReference type="GO" id="GO:0009423">
    <property type="term" value="P:chorismate biosynthetic process"/>
    <property type="evidence" value="ECO:0007669"/>
    <property type="project" value="UniProtKB-UniPathway"/>
</dbReference>
<dbReference type="Pfam" id="PF01488">
    <property type="entry name" value="Shikimate_DH"/>
    <property type="match status" value="1"/>
</dbReference>
<keyword evidence="3" id="KW-0521">NADP</keyword>
<dbReference type="EMBL" id="UINC01094808">
    <property type="protein sequence ID" value="SVC50358.1"/>
    <property type="molecule type" value="Genomic_DNA"/>
</dbReference>
<gene>
    <name evidence="8" type="ORF">METZ01_LOCUS303212</name>
</gene>
<dbReference type="InterPro" id="IPR036291">
    <property type="entry name" value="NAD(P)-bd_dom_sf"/>
</dbReference>
<dbReference type="GO" id="GO:0009073">
    <property type="term" value="P:aromatic amino acid family biosynthetic process"/>
    <property type="evidence" value="ECO:0007669"/>
    <property type="project" value="UniProtKB-KW"/>
</dbReference>
<dbReference type="InterPro" id="IPR011342">
    <property type="entry name" value="Shikimate_DH"/>
</dbReference>
<dbReference type="GO" id="GO:0050661">
    <property type="term" value="F:NADP binding"/>
    <property type="evidence" value="ECO:0007669"/>
    <property type="project" value="InterPro"/>
</dbReference>
<dbReference type="PANTHER" id="PTHR21089:SF1">
    <property type="entry name" value="BIFUNCTIONAL 3-DEHYDROQUINATE DEHYDRATASE_SHIKIMATE DEHYDROGENASE, CHLOROPLASTIC"/>
    <property type="match status" value="1"/>
</dbReference>
<dbReference type="NCBIfam" id="TIGR00507">
    <property type="entry name" value="aroE"/>
    <property type="match status" value="1"/>
</dbReference>
<dbReference type="SUPFAM" id="SSF51735">
    <property type="entry name" value="NAD(P)-binding Rossmann-fold domains"/>
    <property type="match status" value="1"/>
</dbReference>
<dbReference type="UniPathway" id="UPA00053">
    <property type="reaction ID" value="UER00087"/>
</dbReference>
<dbReference type="Gene3D" id="3.40.50.10860">
    <property type="entry name" value="Leucine Dehydrogenase, chain A, domain 1"/>
    <property type="match status" value="1"/>
</dbReference>
<proteinExistence type="predicted"/>
<dbReference type="GO" id="GO:0004764">
    <property type="term" value="F:shikimate 3-dehydrogenase (NADP+) activity"/>
    <property type="evidence" value="ECO:0007669"/>
    <property type="project" value="UniProtKB-EC"/>
</dbReference>
<evidence type="ECO:0000256" key="4">
    <source>
        <dbReference type="ARBA" id="ARBA00023002"/>
    </source>
</evidence>
<sequence>MTKRIYLIGHPVSHSVSPILQQAALNFHSVDAVYQAIDVDNPSLSKVITHMRYTDVIGANVTVPHKEAVIPMLDIISDEVKAIGAVNTIENRNGVLVGYNTDMLGFSRALAEYEFDPKGKTAMILGAGGSAKAVVSALVSSGIYRIVIANRTLERASSLVDSIRFSLPYSQALDITSSSIGTIAKECDLVVNCTSLGMKGSTAEAILPLEADGLTSDTIVFDLVYNPSQTLFLIEAAAVGATTVNG</sequence>
<keyword evidence="5" id="KW-0057">Aromatic amino acid biosynthesis</keyword>
<keyword evidence="4" id="KW-0560">Oxidoreductase</keyword>
<dbReference type="InterPro" id="IPR022893">
    <property type="entry name" value="Shikimate_DH_fam"/>
</dbReference>
<dbReference type="GO" id="GO:0008652">
    <property type="term" value="P:amino acid biosynthetic process"/>
    <property type="evidence" value="ECO:0007669"/>
    <property type="project" value="UniProtKB-KW"/>
</dbReference>
<feature type="domain" description="Quinate/shikimate 5-dehydrogenase/glutamyl-tRNA reductase" evidence="6">
    <location>
        <begin position="110"/>
        <end position="196"/>
    </location>
</feature>
<dbReference type="InterPro" id="IPR046346">
    <property type="entry name" value="Aminoacid_DH-like_N_sf"/>
</dbReference>
<feature type="non-terminal residue" evidence="8">
    <location>
        <position position="246"/>
    </location>
</feature>
<name>A0A382MPH3_9ZZZZ</name>
<dbReference type="InterPro" id="IPR006151">
    <property type="entry name" value="Shikm_DH/Glu-tRNA_Rdtase"/>
</dbReference>
<protein>
    <recommendedName>
        <fullName evidence="1">shikimate dehydrogenase (NADP(+))</fullName>
        <ecNumber evidence="1">1.1.1.25</ecNumber>
    </recommendedName>
</protein>
<dbReference type="GO" id="GO:0019632">
    <property type="term" value="P:shikimate metabolic process"/>
    <property type="evidence" value="ECO:0007669"/>
    <property type="project" value="InterPro"/>
</dbReference>
<dbReference type="PANTHER" id="PTHR21089">
    <property type="entry name" value="SHIKIMATE DEHYDROGENASE"/>
    <property type="match status" value="1"/>
</dbReference>
<accession>A0A382MPH3</accession>
<evidence type="ECO:0000259" key="6">
    <source>
        <dbReference type="Pfam" id="PF01488"/>
    </source>
</evidence>
<feature type="domain" description="Shikimate dehydrogenase substrate binding N-terminal" evidence="7">
    <location>
        <begin position="7"/>
        <end position="89"/>
    </location>
</feature>
<dbReference type="SUPFAM" id="SSF53223">
    <property type="entry name" value="Aminoacid dehydrogenase-like, N-terminal domain"/>
    <property type="match status" value="1"/>
</dbReference>
<evidence type="ECO:0000259" key="7">
    <source>
        <dbReference type="Pfam" id="PF08501"/>
    </source>
</evidence>
<evidence type="ECO:0000256" key="1">
    <source>
        <dbReference type="ARBA" id="ARBA00012962"/>
    </source>
</evidence>
<evidence type="ECO:0000256" key="5">
    <source>
        <dbReference type="ARBA" id="ARBA00023141"/>
    </source>
</evidence>
<organism evidence="8">
    <name type="scientific">marine metagenome</name>
    <dbReference type="NCBI Taxonomy" id="408172"/>
    <lineage>
        <taxon>unclassified sequences</taxon>
        <taxon>metagenomes</taxon>
        <taxon>ecological metagenomes</taxon>
    </lineage>
</organism>
<evidence type="ECO:0000256" key="2">
    <source>
        <dbReference type="ARBA" id="ARBA00022605"/>
    </source>
</evidence>
<dbReference type="AlphaFoldDB" id="A0A382MPH3"/>
<dbReference type="EC" id="1.1.1.25" evidence="1"/>
<evidence type="ECO:0000256" key="3">
    <source>
        <dbReference type="ARBA" id="ARBA00022857"/>
    </source>
</evidence>
<keyword evidence="2" id="KW-0028">Amino-acid biosynthesis</keyword>
<dbReference type="CDD" id="cd01065">
    <property type="entry name" value="NAD_bind_Shikimate_DH"/>
    <property type="match status" value="1"/>
</dbReference>